<keyword evidence="2" id="KW-1185">Reference proteome</keyword>
<protein>
    <submittedName>
        <fullName evidence="1">Uncharacterized protein</fullName>
    </submittedName>
</protein>
<evidence type="ECO:0000313" key="2">
    <source>
        <dbReference type="Proteomes" id="UP000193986"/>
    </source>
</evidence>
<reference evidence="1 2" key="1">
    <citation type="submission" date="2016-07" db="EMBL/GenBank/DDBJ databases">
        <title>Pervasive Adenine N6-methylation of Active Genes in Fungi.</title>
        <authorList>
            <consortium name="DOE Joint Genome Institute"/>
            <person name="Mondo S.J."/>
            <person name="Dannebaum R.O."/>
            <person name="Kuo R.C."/>
            <person name="Labutti K."/>
            <person name="Haridas S."/>
            <person name="Kuo A."/>
            <person name="Salamov A."/>
            <person name="Ahrendt S.R."/>
            <person name="Lipzen A."/>
            <person name="Sullivan W."/>
            <person name="Andreopoulos W.B."/>
            <person name="Clum A."/>
            <person name="Lindquist E."/>
            <person name="Daum C."/>
            <person name="Ramamoorthy G.K."/>
            <person name="Gryganskyi A."/>
            <person name="Culley D."/>
            <person name="Magnuson J.K."/>
            <person name="James T.Y."/>
            <person name="O'Malley M.A."/>
            <person name="Stajich J.E."/>
            <person name="Spatafora J.W."/>
            <person name="Visel A."/>
            <person name="Grigoriev I.V."/>
        </authorList>
    </citation>
    <scope>NUCLEOTIDE SEQUENCE [LARGE SCALE GENOMIC DNA]</scope>
    <source>
        <strain evidence="1 2">68-887.2</strain>
    </source>
</reference>
<evidence type="ECO:0000313" key="1">
    <source>
        <dbReference type="EMBL" id="ORY21690.1"/>
    </source>
</evidence>
<dbReference type="Proteomes" id="UP000193986">
    <property type="component" value="Unassembled WGS sequence"/>
</dbReference>
<organism evidence="1 2">
    <name type="scientific">Naematelia encephala</name>
    <dbReference type="NCBI Taxonomy" id="71784"/>
    <lineage>
        <taxon>Eukaryota</taxon>
        <taxon>Fungi</taxon>
        <taxon>Dikarya</taxon>
        <taxon>Basidiomycota</taxon>
        <taxon>Agaricomycotina</taxon>
        <taxon>Tremellomycetes</taxon>
        <taxon>Tremellales</taxon>
        <taxon>Naemateliaceae</taxon>
        <taxon>Naematelia</taxon>
    </lineage>
</organism>
<dbReference type="InParanoid" id="A0A1Y2AHC4"/>
<proteinExistence type="predicted"/>
<sequence length="339" mass="38208">MYENHCARLQPGQKRSLDNFIQQCRKLVVKYSCNEVTLVVGLFASIEVFCDLPPAGIGCHGDKESVIQYAIEIVDLKPKHASEKCAISRETDNDLKIRMIHRGRTHVEGLEMMDCCHATIQDSRWSTILVCHMAIEEDIAAEVNNNVTLMRLRALHAAEDNGTNFKSLGLVVLSSILSKWIDVLVAVDLQSDILRETEDLELMMVKDSQYGGWKQISAGFAPTDVKESALLYWRMDPQNLRASVDLGEDTSRPSQIDNSGKRATLLFQGLAERLQWPNAKLCMRDRQQLEGQGSDRLRHQEEVIDMLLVKMGQQQDMDHLCLAEQPAIHGDVAVLVVRL</sequence>
<dbReference type="AlphaFoldDB" id="A0A1Y2AHC4"/>
<dbReference type="EMBL" id="MCFC01000106">
    <property type="protein sequence ID" value="ORY21690.1"/>
    <property type="molecule type" value="Genomic_DNA"/>
</dbReference>
<name>A0A1Y2AHC4_9TREE</name>
<comment type="caution">
    <text evidence="1">The sequence shown here is derived from an EMBL/GenBank/DDBJ whole genome shotgun (WGS) entry which is preliminary data.</text>
</comment>
<gene>
    <name evidence="1" type="ORF">BCR39DRAFT_508315</name>
</gene>
<accession>A0A1Y2AHC4</accession>